<evidence type="ECO:0000256" key="1">
    <source>
        <dbReference type="ARBA" id="ARBA00004613"/>
    </source>
</evidence>
<comment type="similarity">
    <text evidence="2">Belongs to the GnRH family.</text>
</comment>
<gene>
    <name evidence="11" type="ORF">DR999_PMT08891</name>
</gene>
<evidence type="ECO:0000313" key="11">
    <source>
        <dbReference type="EMBL" id="TFK08221.1"/>
    </source>
</evidence>
<reference evidence="11 12" key="1">
    <citation type="submission" date="2019-04" db="EMBL/GenBank/DDBJ databases">
        <title>Draft genome of the big-headed turtle Platysternon megacephalum.</title>
        <authorList>
            <person name="Gong S."/>
        </authorList>
    </citation>
    <scope>NUCLEOTIDE SEQUENCE [LARGE SCALE GENOMIC DNA]</scope>
    <source>
        <strain evidence="11">DO16091913</strain>
        <tissue evidence="11">Muscle</tissue>
    </source>
</reference>
<name>A0A4D9EAF6_9SAUR</name>
<organism evidence="11 12">
    <name type="scientific">Platysternon megacephalum</name>
    <name type="common">big-headed turtle</name>
    <dbReference type="NCBI Taxonomy" id="55544"/>
    <lineage>
        <taxon>Eukaryota</taxon>
        <taxon>Metazoa</taxon>
        <taxon>Chordata</taxon>
        <taxon>Craniata</taxon>
        <taxon>Vertebrata</taxon>
        <taxon>Euteleostomi</taxon>
        <taxon>Archelosauria</taxon>
        <taxon>Testudinata</taxon>
        <taxon>Testudines</taxon>
        <taxon>Cryptodira</taxon>
        <taxon>Durocryptodira</taxon>
        <taxon>Testudinoidea</taxon>
        <taxon>Platysternidae</taxon>
        <taxon>Platysternon</taxon>
    </lineage>
</organism>
<evidence type="ECO:0000256" key="5">
    <source>
        <dbReference type="ARBA" id="ARBA00022685"/>
    </source>
</evidence>
<evidence type="ECO:0000256" key="2">
    <source>
        <dbReference type="ARBA" id="ARBA00010968"/>
    </source>
</evidence>
<dbReference type="PRINTS" id="PR01541">
    <property type="entry name" value="GONADOLIBRNI"/>
</dbReference>
<keyword evidence="4" id="KW-0964">Secreted</keyword>
<proteinExistence type="inferred from homology"/>
<dbReference type="Proteomes" id="UP000297703">
    <property type="component" value="Unassembled WGS sequence"/>
</dbReference>
<dbReference type="PANTHER" id="PTHR10522">
    <property type="entry name" value="GONADOLIBERIN"/>
    <property type="match status" value="1"/>
</dbReference>
<evidence type="ECO:0000256" key="7">
    <source>
        <dbReference type="ARBA" id="ARBA00022815"/>
    </source>
</evidence>
<dbReference type="OrthoDB" id="8716567at2759"/>
<keyword evidence="12" id="KW-1185">Reference proteome</keyword>
<sequence>METTRKLFVRFLMFILSVEICLAQHWSYGLQPGGKRDAENLVESFQEIASEMEKIGELQHFECTGPRQRSMLGGLKGALLPYPPPVEVTSKLEQSQTGRTTSQQEEKLELCSQLVKANCKEVVRQVGAGEQPV</sequence>
<evidence type="ECO:0000256" key="10">
    <source>
        <dbReference type="SAM" id="SignalP"/>
    </source>
</evidence>
<comment type="subcellular location">
    <subcellularLocation>
        <location evidence="1">Secreted</location>
    </subcellularLocation>
</comment>
<dbReference type="PROSITE" id="PS00473">
    <property type="entry name" value="GNRH"/>
    <property type="match status" value="1"/>
</dbReference>
<dbReference type="InterPro" id="IPR004079">
    <property type="entry name" value="Gonadoliberin_I_precursor"/>
</dbReference>
<dbReference type="STRING" id="55544.A0A4D9EAF6"/>
<accession>A0A4D9EAF6</accession>
<dbReference type="AlphaFoldDB" id="A0A4D9EAF6"/>
<dbReference type="EMBL" id="QXTE01000071">
    <property type="protein sequence ID" value="TFK08221.1"/>
    <property type="molecule type" value="Genomic_DNA"/>
</dbReference>
<reference evidence="11 12" key="2">
    <citation type="submission" date="2019-04" db="EMBL/GenBank/DDBJ databases">
        <title>The genome sequence of big-headed turtle.</title>
        <authorList>
            <person name="Gong S."/>
        </authorList>
    </citation>
    <scope>NUCLEOTIDE SEQUENCE [LARGE SCALE GENOMIC DNA]</scope>
    <source>
        <strain evidence="11">DO16091913</strain>
        <tissue evidence="11">Muscle</tissue>
    </source>
</reference>
<keyword evidence="6" id="KW-0372">Hormone</keyword>
<evidence type="ECO:0000256" key="3">
    <source>
        <dbReference type="ARBA" id="ARBA00015101"/>
    </source>
</evidence>
<evidence type="ECO:0000256" key="6">
    <source>
        <dbReference type="ARBA" id="ARBA00022702"/>
    </source>
</evidence>
<dbReference type="PANTHER" id="PTHR10522:SF0">
    <property type="entry name" value="PROGONADOLIBERIN-1"/>
    <property type="match status" value="1"/>
</dbReference>
<evidence type="ECO:0000256" key="9">
    <source>
        <dbReference type="ARBA" id="ARBA00029761"/>
    </source>
</evidence>
<keyword evidence="10" id="KW-0732">Signal</keyword>
<evidence type="ECO:0000256" key="4">
    <source>
        <dbReference type="ARBA" id="ARBA00022525"/>
    </source>
</evidence>
<protein>
    <recommendedName>
        <fullName evidence="3">Progonadoliberin-1</fullName>
    </recommendedName>
    <alternativeName>
        <fullName evidence="9">Progonadoliberin I</fullName>
    </alternativeName>
</protein>
<evidence type="ECO:0000256" key="8">
    <source>
        <dbReference type="ARBA" id="ARBA00023283"/>
    </source>
</evidence>
<feature type="signal peptide" evidence="10">
    <location>
        <begin position="1"/>
        <end position="23"/>
    </location>
</feature>
<evidence type="ECO:0000313" key="12">
    <source>
        <dbReference type="Proteomes" id="UP000297703"/>
    </source>
</evidence>
<dbReference type="GO" id="GO:0005615">
    <property type="term" value="C:extracellular space"/>
    <property type="evidence" value="ECO:0007669"/>
    <property type="project" value="TreeGrafter"/>
</dbReference>
<keyword evidence="5" id="KW-0165">Cleavage on pair of basic residues</keyword>
<keyword evidence="7" id="KW-0027">Amidation</keyword>
<dbReference type="GO" id="GO:0031530">
    <property type="term" value="F:gonadotropin-releasing hormone receptor binding"/>
    <property type="evidence" value="ECO:0007669"/>
    <property type="project" value="TreeGrafter"/>
</dbReference>
<dbReference type="GO" id="GO:0005183">
    <property type="term" value="F:gonadotropin hormone-releasing hormone activity"/>
    <property type="evidence" value="ECO:0007669"/>
    <property type="project" value="InterPro"/>
</dbReference>
<dbReference type="InterPro" id="IPR002012">
    <property type="entry name" value="GnRH"/>
</dbReference>
<keyword evidence="8" id="KW-0873">Pyrrolidone carboxylic acid</keyword>
<feature type="chain" id="PRO_5020027814" description="Progonadoliberin-1" evidence="10">
    <location>
        <begin position="24"/>
        <end position="133"/>
    </location>
</feature>
<dbReference type="InterPro" id="IPR019792">
    <property type="entry name" value="Gonadoliberin"/>
</dbReference>
<comment type="caution">
    <text evidence="11">The sequence shown here is derived from an EMBL/GenBank/DDBJ whole genome shotgun (WGS) entry which is preliminary data.</text>
</comment>